<keyword evidence="1" id="KW-0472">Membrane</keyword>
<organism evidence="2">
    <name type="scientific">Siphoviridae sp. ct5op20</name>
    <dbReference type="NCBI Taxonomy" id="2826295"/>
    <lineage>
        <taxon>Viruses</taxon>
        <taxon>Duplodnaviria</taxon>
        <taxon>Heunggongvirae</taxon>
        <taxon>Uroviricota</taxon>
        <taxon>Caudoviricetes</taxon>
    </lineage>
</organism>
<proteinExistence type="predicted"/>
<keyword evidence="1" id="KW-1133">Transmembrane helix</keyword>
<accession>A0A8S5NQ60</accession>
<protein>
    <submittedName>
        <fullName evidence="2">Uncharacterized protein</fullName>
    </submittedName>
</protein>
<name>A0A8S5NQ60_9CAUD</name>
<reference evidence="2" key="1">
    <citation type="journal article" date="2021" name="Proc. Natl. Acad. Sci. U.S.A.">
        <title>A Catalog of Tens of Thousands of Viruses from Human Metagenomes Reveals Hidden Associations with Chronic Diseases.</title>
        <authorList>
            <person name="Tisza M.J."/>
            <person name="Buck C.B."/>
        </authorList>
    </citation>
    <scope>NUCLEOTIDE SEQUENCE</scope>
    <source>
        <strain evidence="2">Ct5op20</strain>
    </source>
</reference>
<evidence type="ECO:0000313" key="2">
    <source>
        <dbReference type="EMBL" id="DAD96878.1"/>
    </source>
</evidence>
<dbReference type="EMBL" id="BK015225">
    <property type="protein sequence ID" value="DAD96878.1"/>
    <property type="molecule type" value="Genomic_DNA"/>
</dbReference>
<feature type="transmembrane region" description="Helical" evidence="1">
    <location>
        <begin position="6"/>
        <end position="23"/>
    </location>
</feature>
<sequence>MFGLYLVQTELCLLSLLLLIRMLRVKVGTDIIIY</sequence>
<evidence type="ECO:0000256" key="1">
    <source>
        <dbReference type="SAM" id="Phobius"/>
    </source>
</evidence>
<keyword evidence="1" id="KW-0812">Transmembrane</keyword>